<comment type="caution">
    <text evidence="5">The sequence shown here is derived from an EMBL/GenBank/DDBJ whole genome shotgun (WGS) entry which is preliminary data.</text>
</comment>
<feature type="transmembrane region" description="Helical" evidence="3">
    <location>
        <begin position="50"/>
        <end position="69"/>
    </location>
</feature>
<reference evidence="5" key="2">
    <citation type="journal article" date="2021" name="PeerJ">
        <title>Extensive microbial diversity within the chicken gut microbiome revealed by metagenomics and culture.</title>
        <authorList>
            <person name="Gilroy R."/>
            <person name="Ravi A."/>
            <person name="Getino M."/>
            <person name="Pursley I."/>
            <person name="Horton D.L."/>
            <person name="Alikhan N.F."/>
            <person name="Baker D."/>
            <person name="Gharbi K."/>
            <person name="Hall N."/>
            <person name="Watson M."/>
            <person name="Adriaenssens E.M."/>
            <person name="Foster-Nyarko E."/>
            <person name="Jarju S."/>
            <person name="Secka A."/>
            <person name="Antonio M."/>
            <person name="Oren A."/>
            <person name="Chaudhuri R.R."/>
            <person name="La Ragione R."/>
            <person name="Hildebrand F."/>
            <person name="Pallen M.J."/>
        </authorList>
    </citation>
    <scope>NUCLEOTIDE SEQUENCE</scope>
    <source>
        <strain evidence="5">ChiHcec3-11533</strain>
    </source>
</reference>
<sequence length="449" mass="49952">MSDRRPSSPARRPAQGSRPSGSRPAGSRPNPSSASRRPAPRRKRHASGRFYLFLAILVVVIVAVVLLLWKPWATSPDPIQSNSDAANPAATSSAGSSSLGLDLSDDQETDSVAASLDGSGDDVSALSMHLGNEDEQLQGLSDEQLFQVEDLHINPDLPSEWKNVLLLGTDQRSLDESSRSDTMIICSINTTSGEVKLSSIMRDLAVEYDELGEYNGTYRINAANYFGGPEMAMRIVNECFDMNIEDYVLVNFYGFQYMAQMLGGIDITVTEAEAIEINRNLLQQARMSVNNGTLTYDEATGTFGGEEEEGILKGTLFYLEEAGDVHLNGRQTLAYARIRKIDSDISRAERQRKVLFTLLEKLKGQSITDLALLAYSMEPYFETNMNLEEIISIAQTVLNFDFSSLSSDDMNFRLPVNGTYVQETRNEQSMFYDCDWQTNALQLYNFIYE</sequence>
<keyword evidence="3" id="KW-0812">Transmembrane</keyword>
<dbReference type="Gene3D" id="3.40.630.190">
    <property type="entry name" value="LCP protein"/>
    <property type="match status" value="1"/>
</dbReference>
<comment type="similarity">
    <text evidence="1">Belongs to the LytR/CpsA/Psr (LCP) family.</text>
</comment>
<dbReference type="NCBIfam" id="TIGR00350">
    <property type="entry name" value="lytR_cpsA_psr"/>
    <property type="match status" value="1"/>
</dbReference>
<dbReference type="PANTHER" id="PTHR33392">
    <property type="entry name" value="POLYISOPRENYL-TEICHOIC ACID--PEPTIDOGLYCAN TEICHOIC ACID TRANSFERASE TAGU"/>
    <property type="match status" value="1"/>
</dbReference>
<evidence type="ECO:0000313" key="6">
    <source>
        <dbReference type="Proteomes" id="UP000824072"/>
    </source>
</evidence>
<feature type="compositionally biased region" description="Low complexity" evidence="2">
    <location>
        <begin position="7"/>
        <end position="37"/>
    </location>
</feature>
<organism evidence="5 6">
    <name type="scientific">Candidatus Pullichristensenella excrementigallinarum</name>
    <dbReference type="NCBI Taxonomy" id="2840907"/>
    <lineage>
        <taxon>Bacteria</taxon>
        <taxon>Bacillati</taxon>
        <taxon>Bacillota</taxon>
        <taxon>Clostridia</taxon>
        <taxon>Candidatus Pullichristensenella</taxon>
    </lineage>
</organism>
<reference evidence="5" key="1">
    <citation type="submission" date="2020-10" db="EMBL/GenBank/DDBJ databases">
        <authorList>
            <person name="Gilroy R."/>
        </authorList>
    </citation>
    <scope>NUCLEOTIDE SEQUENCE</scope>
    <source>
        <strain evidence="5">ChiHcec3-11533</strain>
    </source>
</reference>
<dbReference type="InterPro" id="IPR004474">
    <property type="entry name" value="LytR_CpsA_psr"/>
</dbReference>
<keyword evidence="3" id="KW-1133">Transmembrane helix</keyword>
<dbReference type="Pfam" id="PF03816">
    <property type="entry name" value="LytR_cpsA_psr"/>
    <property type="match status" value="1"/>
</dbReference>
<dbReference type="InterPro" id="IPR050922">
    <property type="entry name" value="LytR/CpsA/Psr_CW_biosynth"/>
</dbReference>
<feature type="region of interest" description="Disordered" evidence="2">
    <location>
        <begin position="1"/>
        <end position="42"/>
    </location>
</feature>
<evidence type="ECO:0000259" key="4">
    <source>
        <dbReference type="Pfam" id="PF03816"/>
    </source>
</evidence>
<feature type="domain" description="Cell envelope-related transcriptional attenuator" evidence="4">
    <location>
        <begin position="179"/>
        <end position="363"/>
    </location>
</feature>
<proteinExistence type="inferred from homology"/>
<evidence type="ECO:0000256" key="2">
    <source>
        <dbReference type="SAM" id="MobiDB-lite"/>
    </source>
</evidence>
<feature type="region of interest" description="Disordered" evidence="2">
    <location>
        <begin position="80"/>
        <end position="118"/>
    </location>
</feature>
<protein>
    <submittedName>
        <fullName evidence="5">LCP family protein</fullName>
    </submittedName>
</protein>
<dbReference type="PANTHER" id="PTHR33392:SF6">
    <property type="entry name" value="POLYISOPRENYL-TEICHOIC ACID--PEPTIDOGLYCAN TEICHOIC ACID TRANSFERASE TAGU"/>
    <property type="match status" value="1"/>
</dbReference>
<name>A0A9D1I9J1_9FIRM</name>
<gene>
    <name evidence="5" type="ORF">IAB02_01260</name>
</gene>
<dbReference type="Proteomes" id="UP000824072">
    <property type="component" value="Unassembled WGS sequence"/>
</dbReference>
<feature type="compositionally biased region" description="Low complexity" evidence="2">
    <location>
        <begin position="81"/>
        <end position="102"/>
    </location>
</feature>
<accession>A0A9D1I9J1</accession>
<dbReference type="EMBL" id="DVMU01000030">
    <property type="protein sequence ID" value="HIU33167.1"/>
    <property type="molecule type" value="Genomic_DNA"/>
</dbReference>
<keyword evidence="3" id="KW-0472">Membrane</keyword>
<dbReference type="AlphaFoldDB" id="A0A9D1I9J1"/>
<evidence type="ECO:0000256" key="1">
    <source>
        <dbReference type="ARBA" id="ARBA00006068"/>
    </source>
</evidence>
<evidence type="ECO:0000256" key="3">
    <source>
        <dbReference type="SAM" id="Phobius"/>
    </source>
</evidence>
<evidence type="ECO:0000313" key="5">
    <source>
        <dbReference type="EMBL" id="HIU33167.1"/>
    </source>
</evidence>